<dbReference type="RefSeq" id="WP_131912603.1">
    <property type="nucleotide sequence ID" value="NZ_OU594967.1"/>
</dbReference>
<evidence type="ECO:0000313" key="1">
    <source>
        <dbReference type="EMBL" id="TCK58090.1"/>
    </source>
</evidence>
<gene>
    <name evidence="1" type="ORF">EV690_1798</name>
</gene>
<comment type="caution">
    <text evidence="1">The sequence shown here is derived from an EMBL/GenBank/DDBJ whole genome shotgun (WGS) entry which is preliminary data.</text>
</comment>
<proteinExistence type="predicted"/>
<dbReference type="EMBL" id="SMGD01000012">
    <property type="protein sequence ID" value="TCK58090.1"/>
    <property type="molecule type" value="Genomic_DNA"/>
</dbReference>
<keyword evidence="2" id="KW-1185">Reference proteome</keyword>
<evidence type="ECO:0008006" key="3">
    <source>
        <dbReference type="Google" id="ProtNLM"/>
    </source>
</evidence>
<organism evidence="1 2">
    <name type="scientific">Celerinatantimonas diazotrophica</name>
    <dbReference type="NCBI Taxonomy" id="412034"/>
    <lineage>
        <taxon>Bacteria</taxon>
        <taxon>Pseudomonadati</taxon>
        <taxon>Pseudomonadota</taxon>
        <taxon>Gammaproteobacteria</taxon>
        <taxon>Celerinatantimonadaceae</taxon>
        <taxon>Celerinatantimonas</taxon>
    </lineage>
</organism>
<dbReference type="OrthoDB" id="7225452at2"/>
<name>A0A4R1K2D3_9GAMM</name>
<accession>A0A4R1K2D3</accession>
<evidence type="ECO:0000313" key="2">
    <source>
        <dbReference type="Proteomes" id="UP000295565"/>
    </source>
</evidence>
<sequence length="115" mass="12437">MILTGCASSGNQSLKNETPATIQSKITKGVTTKNQVRAMFGDPAKTSFTDKGNMIWEYDLADVSGDAVNYIPIVNLFGSSSSGTKKQLIVMFKKDVVFQYSMSNSPVAIKTGLFK</sequence>
<protein>
    <recommendedName>
        <fullName evidence="3">SmpA/OmlA family protein</fullName>
    </recommendedName>
</protein>
<reference evidence="1 2" key="1">
    <citation type="submission" date="2019-03" db="EMBL/GenBank/DDBJ databases">
        <title>Genomic Encyclopedia of Type Strains, Phase IV (KMG-IV): sequencing the most valuable type-strain genomes for metagenomic binning, comparative biology and taxonomic classification.</title>
        <authorList>
            <person name="Goeker M."/>
        </authorList>
    </citation>
    <scope>NUCLEOTIDE SEQUENCE [LARGE SCALE GENOMIC DNA]</scope>
    <source>
        <strain evidence="1 2">DSM 18577</strain>
    </source>
</reference>
<dbReference type="Proteomes" id="UP000295565">
    <property type="component" value="Unassembled WGS sequence"/>
</dbReference>
<dbReference type="AlphaFoldDB" id="A0A4R1K2D3"/>